<dbReference type="Pfam" id="PF12159">
    <property type="entry name" value="DUF3593"/>
    <property type="match status" value="1"/>
</dbReference>
<feature type="transmembrane region" description="Helical" evidence="1">
    <location>
        <begin position="6"/>
        <end position="26"/>
    </location>
</feature>
<feature type="transmembrane region" description="Helical" evidence="1">
    <location>
        <begin position="66"/>
        <end position="89"/>
    </location>
</feature>
<feature type="transmembrane region" description="Helical" evidence="1">
    <location>
        <begin position="96"/>
        <end position="113"/>
    </location>
</feature>
<dbReference type="Pfam" id="PF10693">
    <property type="entry name" value="DUF2499"/>
    <property type="match status" value="1"/>
</dbReference>
<name>A0A3S0L5P0_CHLPH</name>
<dbReference type="PANTHER" id="PTHR35473">
    <property type="entry name" value="1-ACYL-SN-GLYCEROL-3-PHOSPHATE ACYLTRANSFERASE"/>
    <property type="match status" value="1"/>
</dbReference>
<feature type="transmembrane region" description="Helical" evidence="1">
    <location>
        <begin position="157"/>
        <end position="178"/>
    </location>
</feature>
<feature type="transmembrane region" description="Helical" evidence="1">
    <location>
        <begin position="198"/>
        <end position="215"/>
    </location>
</feature>
<dbReference type="InterPro" id="IPR019634">
    <property type="entry name" value="Uncharacterised_Ycf49"/>
</dbReference>
<evidence type="ECO:0000313" key="3">
    <source>
        <dbReference type="Proteomes" id="UP000279908"/>
    </source>
</evidence>
<dbReference type="Proteomes" id="UP000279908">
    <property type="component" value="Unassembled WGS sequence"/>
</dbReference>
<evidence type="ECO:0000256" key="1">
    <source>
        <dbReference type="SAM" id="Phobius"/>
    </source>
</evidence>
<accession>A0A3S0L5P0</accession>
<dbReference type="PANTHER" id="PTHR35473:SF3">
    <property type="entry name" value="1-ACYL-SN-GLYCEROL-3-PHOSPHATE ACYLTRANSFERASE"/>
    <property type="match status" value="1"/>
</dbReference>
<organism evidence="2 3">
    <name type="scientific">Chlorobium phaeovibrioides</name>
    <dbReference type="NCBI Taxonomy" id="1094"/>
    <lineage>
        <taxon>Bacteria</taxon>
        <taxon>Pseudomonadati</taxon>
        <taxon>Chlorobiota</taxon>
        <taxon>Chlorobiia</taxon>
        <taxon>Chlorobiales</taxon>
        <taxon>Chlorobiaceae</taxon>
        <taxon>Chlorobium/Pelodictyon group</taxon>
        <taxon>Chlorobium</taxon>
    </lineage>
</organism>
<reference evidence="2 3" key="1">
    <citation type="submission" date="2018-12" db="EMBL/GenBank/DDBJ databases">
        <authorList>
            <person name="Lunina O.N."/>
            <person name="Grouzdev D.S."/>
            <person name="Gorlenko V.M."/>
            <person name="Savvichev A.S."/>
        </authorList>
    </citation>
    <scope>NUCLEOTIDE SEQUENCE [LARGE SCALE GENOMIC DNA]</scope>
    <source>
        <strain evidence="2 3">BrKhr-17</strain>
    </source>
</reference>
<feature type="transmembrane region" description="Helical" evidence="1">
    <location>
        <begin position="125"/>
        <end position="145"/>
    </location>
</feature>
<dbReference type="EMBL" id="RXYK01000006">
    <property type="protein sequence ID" value="RTY38140.1"/>
    <property type="molecule type" value="Genomic_DNA"/>
</dbReference>
<comment type="caution">
    <text evidence="2">The sequence shown here is derived from an EMBL/GenBank/DDBJ whole genome shotgun (WGS) entry which is preliminary data.</text>
</comment>
<evidence type="ECO:0000313" key="2">
    <source>
        <dbReference type="EMBL" id="RTY38140.1"/>
    </source>
</evidence>
<protein>
    <submittedName>
        <fullName evidence="2">DUF3593 domain-containing protein</fullName>
    </submittedName>
</protein>
<sequence length="242" mass="26639">MLLSFPNWIIHIFSSLEWLAASLLLVRYGRLIGRRSVTILGLSMLPHWAGSLSVLAYHITTDTVPFLLDLSEIINLFGSISLLLATVSILKETKKAAPAGFMALMGAIMISGKPQSWLGEDVFDAILQLSSVVYISFLIVLLVIWRRNRDLFSGLTVGGFWFVLVFISVTVFCMYLATEVRGYPTLSHDDLLHGSAESLLSISNLMIALGVQKSIRNFQKRALRDGADGRIAGGLKAPPQPF</sequence>
<keyword evidence="1" id="KW-0472">Membrane</keyword>
<keyword evidence="1" id="KW-1133">Transmembrane helix</keyword>
<dbReference type="RefSeq" id="WP_126341686.1">
    <property type="nucleotide sequence ID" value="NZ_RXYJ01000002.1"/>
</dbReference>
<dbReference type="InterPro" id="IPR021995">
    <property type="entry name" value="DUF3593"/>
</dbReference>
<feature type="transmembrane region" description="Helical" evidence="1">
    <location>
        <begin position="38"/>
        <end position="60"/>
    </location>
</feature>
<gene>
    <name evidence="2" type="ORF">EKD02_05425</name>
</gene>
<dbReference type="AlphaFoldDB" id="A0A3S0L5P0"/>
<proteinExistence type="predicted"/>
<keyword evidence="1" id="KW-0812">Transmembrane</keyword>